<evidence type="ECO:0000259" key="2">
    <source>
        <dbReference type="Pfam" id="PF19289"/>
    </source>
</evidence>
<feature type="domain" description="Metalloprotease TldD/E C-terminal" evidence="2">
    <location>
        <begin position="245"/>
        <end position="480"/>
    </location>
</feature>
<reference evidence="3 4" key="1">
    <citation type="submission" date="2020-08" db="EMBL/GenBank/DDBJ databases">
        <title>Sequencing the genomes of 1000 actinobacteria strains.</title>
        <authorList>
            <person name="Klenk H.-P."/>
        </authorList>
    </citation>
    <scope>NUCLEOTIDE SEQUENCE [LARGE SCALE GENOMIC DNA]</scope>
    <source>
        <strain evidence="3 4">DSM 46659</strain>
    </source>
</reference>
<name>A0A7X0D6H4_9ACTN</name>
<evidence type="ECO:0000313" key="3">
    <source>
        <dbReference type="EMBL" id="MBB6172114.1"/>
    </source>
</evidence>
<dbReference type="Gene3D" id="3.30.2290.10">
    <property type="entry name" value="PmbA/TldD superfamily"/>
    <property type="match status" value="1"/>
</dbReference>
<keyword evidence="3" id="KW-0645">Protease</keyword>
<sequence length="486" mass="51222">MNRSPSTAQEVVERALELSRSDACMVLVEERSTANLRWAGNSLTTNGVTEGRTVTVIALTEGTHGTSVGVMARSGLRTAPGGGAALPGAPDELEDLVRAAEAAGREAVPDQDAQPLLTPGEAGTGDDWDAAPERTDISVFSEVAPGLGREFARFGALGHLLYGYAEHVVTSTFLGTSTGLRLRHDQPTGTVDLNAKSAAPGVSGGHSAWTGQATRDFADVDAEALGAELSRRMEWAGNRVDLPAGRYETLLPPSAVADLMTELYVVNGGRDATEGRTVFSAPGPTGGGTRIGERLARLPVNLFSDPAAPGLECAPFVLADAPGRRMTAFDNGLPLRRTEWISGGEVAALSQTRHSAGLTGAPTTGHIDNLVLELPGASATLDDMVAETERGLLLTCLWYIRVVDPQTLLMTGLTRDGVYLVEDGKVTGAVNNFRFNESPVSLLERVTEAGATTRVLPREMGDYFSRTAMPPLRIPDFNMSTVSQAS</sequence>
<organism evidence="3 4">
    <name type="scientific">Nocardiopsis mwathae</name>
    <dbReference type="NCBI Taxonomy" id="1472723"/>
    <lineage>
        <taxon>Bacteria</taxon>
        <taxon>Bacillati</taxon>
        <taxon>Actinomycetota</taxon>
        <taxon>Actinomycetes</taxon>
        <taxon>Streptosporangiales</taxon>
        <taxon>Nocardiopsidaceae</taxon>
        <taxon>Nocardiopsis</taxon>
    </lineage>
</organism>
<accession>A0A7X0D6H4</accession>
<keyword evidence="4" id="KW-1185">Reference proteome</keyword>
<dbReference type="PANTHER" id="PTHR43666:SF1">
    <property type="entry name" value="CONSERVED PROTEIN"/>
    <property type="match status" value="1"/>
</dbReference>
<gene>
    <name evidence="3" type="ORF">HNR23_002174</name>
</gene>
<evidence type="ECO:0000313" key="4">
    <source>
        <dbReference type="Proteomes" id="UP000546642"/>
    </source>
</evidence>
<evidence type="ECO:0000256" key="1">
    <source>
        <dbReference type="SAM" id="MobiDB-lite"/>
    </source>
</evidence>
<dbReference type="InterPro" id="IPR035068">
    <property type="entry name" value="TldD/PmbA_N"/>
</dbReference>
<dbReference type="Proteomes" id="UP000546642">
    <property type="component" value="Unassembled WGS sequence"/>
</dbReference>
<dbReference type="EMBL" id="JACHDS010000001">
    <property type="protein sequence ID" value="MBB6172114.1"/>
    <property type="molecule type" value="Genomic_DNA"/>
</dbReference>
<dbReference type="InterPro" id="IPR045569">
    <property type="entry name" value="Metalloprtase-TldD/E_C"/>
</dbReference>
<keyword evidence="3" id="KW-0378">Hydrolase</keyword>
<dbReference type="PANTHER" id="PTHR43666">
    <property type="entry name" value="TLDD PROTEIN"/>
    <property type="match status" value="1"/>
</dbReference>
<dbReference type="GO" id="GO:0008237">
    <property type="term" value="F:metallopeptidase activity"/>
    <property type="evidence" value="ECO:0007669"/>
    <property type="project" value="InterPro"/>
</dbReference>
<dbReference type="InterPro" id="IPR036059">
    <property type="entry name" value="TldD/PmbA_sf"/>
</dbReference>
<dbReference type="Pfam" id="PF19289">
    <property type="entry name" value="PmbA_TldD_3rd"/>
    <property type="match status" value="1"/>
</dbReference>
<proteinExistence type="predicted"/>
<dbReference type="AlphaFoldDB" id="A0A7X0D6H4"/>
<feature type="region of interest" description="Disordered" evidence="1">
    <location>
        <begin position="103"/>
        <end position="129"/>
    </location>
</feature>
<protein>
    <submittedName>
        <fullName evidence="3">Putative Zn-dependent protease</fullName>
    </submittedName>
</protein>
<dbReference type="SUPFAM" id="SSF111283">
    <property type="entry name" value="Putative modulator of DNA gyrase, PmbA/TldD"/>
    <property type="match status" value="1"/>
</dbReference>
<dbReference type="GO" id="GO:0006508">
    <property type="term" value="P:proteolysis"/>
    <property type="evidence" value="ECO:0007669"/>
    <property type="project" value="UniProtKB-KW"/>
</dbReference>
<comment type="caution">
    <text evidence="3">The sequence shown here is derived from an EMBL/GenBank/DDBJ whole genome shotgun (WGS) entry which is preliminary data.</text>
</comment>